<proteinExistence type="predicted"/>
<keyword evidence="2" id="KW-1185">Reference proteome</keyword>
<organism evidence="1 2">
    <name type="scientific">Scortum barcoo</name>
    <name type="common">barcoo grunter</name>
    <dbReference type="NCBI Taxonomy" id="214431"/>
    <lineage>
        <taxon>Eukaryota</taxon>
        <taxon>Metazoa</taxon>
        <taxon>Chordata</taxon>
        <taxon>Craniata</taxon>
        <taxon>Vertebrata</taxon>
        <taxon>Euteleostomi</taxon>
        <taxon>Actinopterygii</taxon>
        <taxon>Neopterygii</taxon>
        <taxon>Teleostei</taxon>
        <taxon>Neoteleostei</taxon>
        <taxon>Acanthomorphata</taxon>
        <taxon>Eupercaria</taxon>
        <taxon>Centrarchiformes</taxon>
        <taxon>Terapontoidei</taxon>
        <taxon>Terapontidae</taxon>
        <taxon>Scortum</taxon>
    </lineage>
</organism>
<accession>A0ACB8X3G2</accession>
<comment type="caution">
    <text evidence="1">The sequence shown here is derived from an EMBL/GenBank/DDBJ whole genome shotgun (WGS) entry which is preliminary data.</text>
</comment>
<dbReference type="Proteomes" id="UP000831701">
    <property type="component" value="Chromosome 3"/>
</dbReference>
<evidence type="ECO:0000313" key="2">
    <source>
        <dbReference type="Proteomes" id="UP000831701"/>
    </source>
</evidence>
<reference evidence="1" key="1">
    <citation type="submission" date="2022-04" db="EMBL/GenBank/DDBJ databases">
        <title>Jade perch genome.</title>
        <authorList>
            <person name="Chao B."/>
        </authorList>
    </citation>
    <scope>NUCLEOTIDE SEQUENCE</scope>
    <source>
        <strain evidence="1">CB-2022</strain>
    </source>
</reference>
<name>A0ACB8X3G2_9TELE</name>
<dbReference type="EMBL" id="CM041533">
    <property type="protein sequence ID" value="KAI3374425.1"/>
    <property type="molecule type" value="Genomic_DNA"/>
</dbReference>
<sequence>MDADSLFSDSTDILVMMDSSASVGQKNFETSKAFVRQLAKRFLTAEKKRGATVKMGLGQYSRTARMEQAPTTNFTLLSSAIEKVAFQNDGTNILEAMEFAVRNLRGRGDASGGRKKLVLFSDGRSQAVTEAVLEKRVREVSDAGVELFVIAIGSQVNEVNLRTLVSRGRRDDITYAQRHLFRLADYPSLLRGVFHQTVSRRVSATNHIVKFADDTVQWWASSEMTTTWPTERRWSSWLRWCEVNNLILNVDKTKEIFVDFRKIQPSHASLLINNSAVEVASSMEEEGAETPAALWHPLLLAHGSNTGTIGRRYTWSCGAMAPPSGQQRPPGSPARVQEEGSELVAGAGPGQEGERTALLREVNAHPGLYFPVFLLPECLVPQCVRQEKRKMLGLEVITLCLLLGALTHGQTTDCSKKNDCPIDVYFTIDTSETIALQESPPGALVESIKKFTEQFAQRLEDAELRGAVRIKWNIGGLHFSQTQRVFSSIGSKNDFITRVRGIRYLGKGTYTDCALTNMTQEILRSPTYPKALRFAVIITDGHVTGNPCGGIKVAAERARDEGIRMFVVAASTNIDETGLRDIANSPAMVYRRDYMAVDLSQGRATIRTADIDRIIKTMQHLAYVECYSVSCLETPGPPGPKGHRGQKGAKGDNGDPGLKGQRGRPGDPGIEGPIGQPGIKGEPGFKGDKGEMGTQGKKGVAGIPGRNGTDGQKGKIGRIGAPGCKGDPGDRGPDGHPGDIGERGSPGADGEKGDPGRPGRTGPTGETGVPGPKGERGSPGSPGNPGEKGSPGAPGLAGARGEPGRRGDYGPKGAQGPDGVTGEKGDNGLPGPRGPPGTTGEPGRNGTRGDPGDAGPRGEPGAVGPKGDPGRPGFGYPGPRGPTGDRGEKGNRGPRGSRGDCGQKGEPGGKGTPGESGDPGPQGEPGLRGPRGEIGRDGDPGPEGDPGLTECDVMNYIRETCGCCDCEKRCGPVDIVFVIDSSESVGLTNFTLEKNFVINTINRLGSLAKDPQSDTGTRVGVVQYSHSGTFQAIRLDDPKIDSLSAFKDAVKRLEWIAGGTWTPSALKYAYDVLIRDSRRAKANVTVVVITDGRFDPRDDDSLLTYLCSDPSVDVSAIGIGDMFDQIEENESLKSIACQRDGRVLGMRRFADLVAEEFIDKIENVICPDPVIICPDLPCKSEPAVASCVQRPVDLVFLLDGSERMGLENHRRAKEFIENVARRLTLANGKADERNARLALLQYGSPTEQRVEFPLTHNLTVISDSLARVTYMDSSSALGSAIIHAVNNLVIPRGGERLARRNAELAFVFITDGITSSEQLEEGVSAMRRAEGVPTVIAMGTDTDEEVLRKVSLGDMSAIFRGDDYSMLNKPSFFERFARWIC</sequence>
<protein>
    <submittedName>
        <fullName evidence="1">Uncharacterized protein</fullName>
    </submittedName>
</protein>
<evidence type="ECO:0000313" key="1">
    <source>
        <dbReference type="EMBL" id="KAI3374425.1"/>
    </source>
</evidence>
<gene>
    <name evidence="1" type="ORF">L3Q82_006248</name>
</gene>